<dbReference type="HOGENOM" id="CLU_155761_3_2_2"/>
<reference evidence="2 3" key="2">
    <citation type="journal article" date="2014" name="Genome Announc.">
        <title>Complete Genome Sequence of Methanoregula formicica SMSPT, a Mesophilic Hydrogenotrophic Methanogen Isolated from a Methanogenic Upflow Anaerobic Sludge Blanket Reactor.</title>
        <authorList>
            <person name="Yamamoto K."/>
            <person name="Tamaki H."/>
            <person name="Cadillo-Quiroz H."/>
            <person name="Imachi H."/>
            <person name="Kyrpides N."/>
            <person name="Woyke T."/>
            <person name="Goodwin L."/>
            <person name="Zinder S.H."/>
            <person name="Kamagata Y."/>
            <person name="Liu W.T."/>
        </authorList>
    </citation>
    <scope>NUCLEOTIDE SEQUENCE [LARGE SCALE GENOMIC DNA]</scope>
    <source>
        <strain evidence="3">DSM 22288 / NBRC 105244 / SMSP</strain>
    </source>
</reference>
<reference evidence="3" key="1">
    <citation type="submission" date="2011-12" db="EMBL/GenBank/DDBJ databases">
        <title>Complete sequence of Methanoregula formicicum SMSP.</title>
        <authorList>
            <person name="Lucas S."/>
            <person name="Han J."/>
            <person name="Lapidus A."/>
            <person name="Cheng J.-F."/>
            <person name="Goodwin L."/>
            <person name="Pitluck S."/>
            <person name="Peters L."/>
            <person name="Ovchinnikova G."/>
            <person name="Teshima H."/>
            <person name="Detter J.C."/>
            <person name="Han C."/>
            <person name="Tapia R."/>
            <person name="Land M."/>
            <person name="Hauser L."/>
            <person name="Kyrpides N."/>
            <person name="Ivanova N."/>
            <person name="Pagani I."/>
            <person name="Imachi H."/>
            <person name="Tamaki H."/>
            <person name="Sekiguchi Y."/>
            <person name="Kamagata Y."/>
            <person name="Cadillo-Quiroz H."/>
            <person name="Zinder S."/>
            <person name="Liu W.-T."/>
            <person name="Woyke T."/>
        </authorList>
    </citation>
    <scope>NUCLEOTIDE SEQUENCE [LARGE SCALE GENOMIC DNA]</scope>
    <source>
        <strain evidence="3">DSM 22288 / NBRC 105244 / SMSP</strain>
    </source>
</reference>
<dbReference type="Proteomes" id="UP000010824">
    <property type="component" value="Chromosome"/>
</dbReference>
<gene>
    <name evidence="2" type="ordered locus">Metfor_1793</name>
</gene>
<dbReference type="KEGG" id="mfo:Metfor_1793"/>
<protein>
    <submittedName>
        <fullName evidence="2">Cytotoxic translational repressor of toxin-antitoxin stability system</fullName>
    </submittedName>
</protein>
<evidence type="ECO:0000256" key="1">
    <source>
        <dbReference type="ARBA" id="ARBA00022649"/>
    </source>
</evidence>
<proteinExistence type="predicted"/>
<dbReference type="STRING" id="593750.Metfor_1793"/>
<dbReference type="GeneID" id="14308182"/>
<dbReference type="RefSeq" id="WP_015285779.1">
    <property type="nucleotide sequence ID" value="NC_019943.1"/>
</dbReference>
<dbReference type="Pfam" id="PF05016">
    <property type="entry name" value="ParE_toxin"/>
    <property type="match status" value="1"/>
</dbReference>
<keyword evidence="1" id="KW-1277">Toxin-antitoxin system</keyword>
<dbReference type="PANTHER" id="PTHR35601">
    <property type="entry name" value="TOXIN RELE"/>
    <property type="match status" value="1"/>
</dbReference>
<dbReference type="EMBL" id="CP003167">
    <property type="protein sequence ID" value="AGB02816.1"/>
    <property type="molecule type" value="Genomic_DNA"/>
</dbReference>
<keyword evidence="3" id="KW-1185">Reference proteome</keyword>
<organism evidence="2 3">
    <name type="scientific">Methanoregula formicica (strain DSM 22288 / NBRC 105244 / SMSP)</name>
    <dbReference type="NCBI Taxonomy" id="593750"/>
    <lineage>
        <taxon>Archaea</taxon>
        <taxon>Methanobacteriati</taxon>
        <taxon>Methanobacteriota</taxon>
        <taxon>Stenosarchaea group</taxon>
        <taxon>Methanomicrobia</taxon>
        <taxon>Methanomicrobiales</taxon>
        <taxon>Methanoregulaceae</taxon>
        <taxon>Methanoregula</taxon>
    </lineage>
</organism>
<dbReference type="InParanoid" id="L0HGA5"/>
<evidence type="ECO:0000313" key="3">
    <source>
        <dbReference type="Proteomes" id="UP000010824"/>
    </source>
</evidence>
<dbReference type="OrthoDB" id="97626at2157"/>
<sequence length="91" mass="10989">MSPYRVQYTHRADRDLEKLPREIARKVVSAIHQIRDDPYQFIKKMKASNPDHPVYSLRVRRDVRALLSIHDDLLIIHVLEIEHRKQAYRDF</sequence>
<dbReference type="InterPro" id="IPR007712">
    <property type="entry name" value="RelE/ParE_toxin"/>
</dbReference>
<name>L0HGA5_METFS</name>
<accession>L0HGA5</accession>
<dbReference type="SUPFAM" id="SSF143011">
    <property type="entry name" value="RelE-like"/>
    <property type="match status" value="1"/>
</dbReference>
<dbReference type="eggNOG" id="arCOG01663">
    <property type="taxonomic scope" value="Archaea"/>
</dbReference>
<dbReference type="PANTHER" id="PTHR35601:SF1">
    <property type="entry name" value="TOXIN RELE"/>
    <property type="match status" value="1"/>
</dbReference>
<dbReference type="InterPro" id="IPR035093">
    <property type="entry name" value="RelE/ParE_toxin_dom_sf"/>
</dbReference>
<dbReference type="Gene3D" id="3.30.2310.20">
    <property type="entry name" value="RelE-like"/>
    <property type="match status" value="1"/>
</dbReference>
<dbReference type="AlphaFoldDB" id="L0HGA5"/>
<evidence type="ECO:0000313" key="2">
    <source>
        <dbReference type="EMBL" id="AGB02816.1"/>
    </source>
</evidence>